<sequence>MQNVSTAIRLDFISTAHSSSSFKVPAGGEYQQHIQRPVRELASHPHVHHAARHTTAGLISSKVVIAKGERTIKANRSCSAMPHAESEPATKLPEMPVDEPRQASLRLIHVRMGHIIRISFAVLAPTAPRMKPRTERLVALSGSPVN</sequence>
<dbReference type="AlphaFoldDB" id="A0A9P8S9A1"/>
<accession>A0A9P8S9A1</accession>
<evidence type="ECO:0000313" key="2">
    <source>
        <dbReference type="EMBL" id="KAH0598218.1"/>
    </source>
</evidence>
<evidence type="ECO:0000256" key="1">
    <source>
        <dbReference type="SAM" id="MobiDB-lite"/>
    </source>
</evidence>
<keyword evidence="3" id="KW-1185">Reference proteome</keyword>
<gene>
    <name evidence="2" type="ORF">MHUMG1_03512</name>
</gene>
<protein>
    <submittedName>
        <fullName evidence="2">Uncharacterized protein</fullName>
    </submittedName>
</protein>
<evidence type="ECO:0000313" key="3">
    <source>
        <dbReference type="Proteomes" id="UP000764110"/>
    </source>
</evidence>
<dbReference type="Proteomes" id="UP000764110">
    <property type="component" value="Unassembled WGS sequence"/>
</dbReference>
<dbReference type="EMBL" id="JACEFI010000005">
    <property type="protein sequence ID" value="KAH0598218.1"/>
    <property type="molecule type" value="Genomic_DNA"/>
</dbReference>
<reference evidence="2 3" key="1">
    <citation type="submission" date="2020-07" db="EMBL/GenBank/DDBJ databases">
        <title>Metarhizium humberi genome.</title>
        <authorList>
            <person name="Lysoe E."/>
        </authorList>
    </citation>
    <scope>NUCLEOTIDE SEQUENCE [LARGE SCALE GENOMIC DNA]</scope>
    <source>
        <strain evidence="2 3">ESALQ1638</strain>
    </source>
</reference>
<name>A0A9P8S9A1_9HYPO</name>
<comment type="caution">
    <text evidence="2">The sequence shown here is derived from an EMBL/GenBank/DDBJ whole genome shotgun (WGS) entry which is preliminary data.</text>
</comment>
<proteinExistence type="predicted"/>
<feature type="region of interest" description="Disordered" evidence="1">
    <location>
        <begin position="76"/>
        <end position="95"/>
    </location>
</feature>
<organism evidence="2 3">
    <name type="scientific">Metarhizium humberi</name>
    <dbReference type="NCBI Taxonomy" id="2596975"/>
    <lineage>
        <taxon>Eukaryota</taxon>
        <taxon>Fungi</taxon>
        <taxon>Dikarya</taxon>
        <taxon>Ascomycota</taxon>
        <taxon>Pezizomycotina</taxon>
        <taxon>Sordariomycetes</taxon>
        <taxon>Hypocreomycetidae</taxon>
        <taxon>Hypocreales</taxon>
        <taxon>Clavicipitaceae</taxon>
        <taxon>Metarhizium</taxon>
    </lineage>
</organism>